<evidence type="ECO:0000256" key="4">
    <source>
        <dbReference type="ARBA" id="ARBA00022989"/>
    </source>
</evidence>
<evidence type="ECO:0000256" key="2">
    <source>
        <dbReference type="ARBA" id="ARBA00022475"/>
    </source>
</evidence>
<gene>
    <name evidence="8" type="ORF">MU0050_001375</name>
</gene>
<keyword evidence="4 6" id="KW-1133">Transmembrane helix</keyword>
<name>A0ABM9MBG9_9MYCO</name>
<protein>
    <submittedName>
        <fullName evidence="8">DUF3817 domain-containing protein</fullName>
    </submittedName>
</protein>
<evidence type="ECO:0000256" key="5">
    <source>
        <dbReference type="ARBA" id="ARBA00023136"/>
    </source>
</evidence>
<evidence type="ECO:0000313" key="9">
    <source>
        <dbReference type="Proteomes" id="UP001190466"/>
    </source>
</evidence>
<keyword evidence="3 6" id="KW-0812">Transmembrane</keyword>
<dbReference type="PANTHER" id="PTHR40077:SF1">
    <property type="entry name" value="MEMBRANE PROTEIN"/>
    <property type="match status" value="1"/>
</dbReference>
<dbReference type="EMBL" id="OY726395">
    <property type="protein sequence ID" value="CAJ1581107.1"/>
    <property type="molecule type" value="Genomic_DNA"/>
</dbReference>
<dbReference type="Proteomes" id="UP001190466">
    <property type="component" value="Chromosome"/>
</dbReference>
<accession>A0ABM9MBG9</accession>
<dbReference type="RefSeq" id="WP_316515480.1">
    <property type="nucleotide sequence ID" value="NZ_OY726395.1"/>
</dbReference>
<evidence type="ECO:0000259" key="7">
    <source>
        <dbReference type="Pfam" id="PF12823"/>
    </source>
</evidence>
<keyword evidence="9" id="KW-1185">Reference proteome</keyword>
<evidence type="ECO:0000256" key="6">
    <source>
        <dbReference type="SAM" id="Phobius"/>
    </source>
</evidence>
<feature type="transmembrane region" description="Helical" evidence="6">
    <location>
        <begin position="84"/>
        <end position="105"/>
    </location>
</feature>
<evidence type="ECO:0000256" key="3">
    <source>
        <dbReference type="ARBA" id="ARBA00022692"/>
    </source>
</evidence>
<proteinExistence type="predicted"/>
<evidence type="ECO:0000313" key="8">
    <source>
        <dbReference type="EMBL" id="CAJ1581107.1"/>
    </source>
</evidence>
<keyword evidence="5 6" id="KW-0472">Membrane</keyword>
<dbReference type="Pfam" id="PF12823">
    <property type="entry name" value="DUF3817"/>
    <property type="match status" value="1"/>
</dbReference>
<feature type="transmembrane region" description="Helical" evidence="6">
    <location>
        <begin position="20"/>
        <end position="43"/>
    </location>
</feature>
<dbReference type="NCBIfam" id="TIGR03954">
    <property type="entry name" value="integ_memb_HG"/>
    <property type="match status" value="1"/>
</dbReference>
<sequence>MSDVNTATTSTLDIRTTAGRFRLVALAEAVSWVGLLLGMYFKYLGTPQTEIGVKIFGPLHGGIFVAFLAVALFAGIAYKWSLPTYVWALLASIVPLATVIFVIWADRTAKLGAPGRTSDRTPAGRPVPEAT</sequence>
<keyword evidence="2" id="KW-1003">Cell membrane</keyword>
<dbReference type="PANTHER" id="PTHR40077">
    <property type="entry name" value="MEMBRANE PROTEIN-RELATED"/>
    <property type="match status" value="1"/>
</dbReference>
<evidence type="ECO:0000256" key="1">
    <source>
        <dbReference type="ARBA" id="ARBA00004651"/>
    </source>
</evidence>
<feature type="transmembrane region" description="Helical" evidence="6">
    <location>
        <begin position="55"/>
        <end position="78"/>
    </location>
</feature>
<reference evidence="8 9" key="1">
    <citation type="submission" date="2023-08" db="EMBL/GenBank/DDBJ databases">
        <authorList>
            <person name="Folkvardsen B D."/>
            <person name="Norman A."/>
        </authorList>
    </citation>
    <scope>NUCLEOTIDE SEQUENCE [LARGE SCALE GENOMIC DNA]</scope>
    <source>
        <strain evidence="8 9">Mu0050</strain>
    </source>
</reference>
<organism evidence="8 9">
    <name type="scientific">[Mycobacterium] wendilense</name>
    <dbReference type="NCBI Taxonomy" id="3064284"/>
    <lineage>
        <taxon>Bacteria</taxon>
        <taxon>Bacillati</taxon>
        <taxon>Actinomycetota</taxon>
        <taxon>Actinomycetes</taxon>
        <taxon>Mycobacteriales</taxon>
        <taxon>Mycobacteriaceae</taxon>
        <taxon>Mycolicibacter</taxon>
    </lineage>
</organism>
<dbReference type="InterPro" id="IPR023845">
    <property type="entry name" value="DUF3817_TM"/>
</dbReference>
<feature type="domain" description="DUF3817" evidence="7">
    <location>
        <begin position="19"/>
        <end position="107"/>
    </location>
</feature>
<comment type="subcellular location">
    <subcellularLocation>
        <location evidence="1">Cell membrane</location>
        <topology evidence="1">Multi-pass membrane protein</topology>
    </subcellularLocation>
</comment>